<evidence type="ECO:0000256" key="2">
    <source>
        <dbReference type="SAM" id="SignalP"/>
    </source>
</evidence>
<proteinExistence type="predicted"/>
<accession>A0A7W9G6N3</accession>
<gene>
    <name evidence="3" type="ORF">HD596_004927</name>
</gene>
<dbReference type="Proteomes" id="UP000579153">
    <property type="component" value="Unassembled WGS sequence"/>
</dbReference>
<feature type="compositionally biased region" description="Low complexity" evidence="1">
    <location>
        <begin position="43"/>
        <end position="56"/>
    </location>
</feature>
<reference evidence="3 4" key="1">
    <citation type="submission" date="2020-08" db="EMBL/GenBank/DDBJ databases">
        <title>Sequencing the genomes of 1000 actinobacteria strains.</title>
        <authorList>
            <person name="Klenk H.-P."/>
        </authorList>
    </citation>
    <scope>NUCLEOTIDE SEQUENCE [LARGE SCALE GENOMIC DNA]</scope>
    <source>
        <strain evidence="3 4">DSM 45507</strain>
    </source>
</reference>
<sequence length="182" mass="19095">MTKTLIAPPLLLALLAVFAVGCGGPQGGTGVASVAVASSAASSAKPAPSASPTGTADPQEQGRKFAQCMRDHGIPMQDPDPNGGGGLQAIGGNADKKKVTDAIQACQAYAPFKDRKNLDPEQVDKLRELAACMRENGVDWPDPNPDGTFTSDTPLKLDRNDPTFRKAFDLCGKKFPKMGERK</sequence>
<evidence type="ECO:0000313" key="3">
    <source>
        <dbReference type="EMBL" id="MBB5778171.1"/>
    </source>
</evidence>
<keyword evidence="4" id="KW-1185">Reference proteome</keyword>
<organism evidence="3 4">
    <name type="scientific">Nonomuraea jabiensis</name>
    <dbReference type="NCBI Taxonomy" id="882448"/>
    <lineage>
        <taxon>Bacteria</taxon>
        <taxon>Bacillati</taxon>
        <taxon>Actinomycetota</taxon>
        <taxon>Actinomycetes</taxon>
        <taxon>Streptosporangiales</taxon>
        <taxon>Streptosporangiaceae</taxon>
        <taxon>Nonomuraea</taxon>
    </lineage>
</organism>
<name>A0A7W9G6N3_9ACTN</name>
<feature type="region of interest" description="Disordered" evidence="1">
    <location>
        <begin position="71"/>
        <end position="94"/>
    </location>
</feature>
<feature type="signal peptide" evidence="2">
    <location>
        <begin position="1"/>
        <end position="19"/>
    </location>
</feature>
<evidence type="ECO:0000313" key="4">
    <source>
        <dbReference type="Proteomes" id="UP000579153"/>
    </source>
</evidence>
<evidence type="ECO:0008006" key="5">
    <source>
        <dbReference type="Google" id="ProtNLM"/>
    </source>
</evidence>
<protein>
    <recommendedName>
        <fullName evidence="5">Lipoprotein</fullName>
    </recommendedName>
</protein>
<evidence type="ECO:0000256" key="1">
    <source>
        <dbReference type="SAM" id="MobiDB-lite"/>
    </source>
</evidence>
<feature type="region of interest" description="Disordered" evidence="1">
    <location>
        <begin position="136"/>
        <end position="158"/>
    </location>
</feature>
<feature type="region of interest" description="Disordered" evidence="1">
    <location>
        <begin position="43"/>
        <end position="62"/>
    </location>
</feature>
<dbReference type="EMBL" id="JACHMB010000001">
    <property type="protein sequence ID" value="MBB5778171.1"/>
    <property type="molecule type" value="Genomic_DNA"/>
</dbReference>
<dbReference type="RefSeq" id="WP_221519491.1">
    <property type="nucleotide sequence ID" value="NZ_JACHMB010000001.1"/>
</dbReference>
<dbReference type="PROSITE" id="PS51257">
    <property type="entry name" value="PROKAR_LIPOPROTEIN"/>
    <property type="match status" value="1"/>
</dbReference>
<keyword evidence="2" id="KW-0732">Signal</keyword>
<dbReference type="AlphaFoldDB" id="A0A7W9G6N3"/>
<comment type="caution">
    <text evidence="3">The sequence shown here is derived from an EMBL/GenBank/DDBJ whole genome shotgun (WGS) entry which is preliminary data.</text>
</comment>
<feature type="chain" id="PRO_5039224036" description="Lipoprotein" evidence="2">
    <location>
        <begin position="20"/>
        <end position="182"/>
    </location>
</feature>